<evidence type="ECO:0000256" key="5">
    <source>
        <dbReference type="ARBA" id="ARBA00022725"/>
    </source>
</evidence>
<feature type="transmembrane region" description="Helical" evidence="10">
    <location>
        <begin position="68"/>
        <end position="86"/>
    </location>
</feature>
<keyword evidence="3 10" id="KW-0716">Sensory transduction</keyword>
<evidence type="ECO:0000256" key="10">
    <source>
        <dbReference type="RuleBase" id="RU351113"/>
    </source>
</evidence>
<dbReference type="GO" id="GO:0004984">
    <property type="term" value="F:olfactory receptor activity"/>
    <property type="evidence" value="ECO:0007669"/>
    <property type="project" value="InterPro"/>
</dbReference>
<evidence type="ECO:0000256" key="1">
    <source>
        <dbReference type="ARBA" id="ARBA00004651"/>
    </source>
</evidence>
<keyword evidence="5 10" id="KW-0552">Olfaction</keyword>
<keyword evidence="2" id="KW-1003">Cell membrane</keyword>
<evidence type="ECO:0000256" key="7">
    <source>
        <dbReference type="ARBA" id="ARBA00023136"/>
    </source>
</evidence>
<protein>
    <recommendedName>
        <fullName evidence="10">Odorant receptor</fullName>
    </recommendedName>
</protein>
<dbReference type="Pfam" id="PF02949">
    <property type="entry name" value="7tm_6"/>
    <property type="match status" value="1"/>
</dbReference>
<dbReference type="OrthoDB" id="6597368at2759"/>
<feature type="transmembrane region" description="Helical" evidence="10">
    <location>
        <begin position="175"/>
        <end position="197"/>
    </location>
</feature>
<feature type="transmembrane region" description="Helical" evidence="10">
    <location>
        <begin position="126"/>
        <end position="148"/>
    </location>
</feature>
<keyword evidence="9 10" id="KW-0807">Transducer</keyword>
<evidence type="ECO:0000313" key="12">
    <source>
        <dbReference type="Proteomes" id="UP000037069"/>
    </source>
</evidence>
<dbReference type="EMBL" id="JRES01001567">
    <property type="protein sequence ID" value="KNC21930.1"/>
    <property type="molecule type" value="Genomic_DNA"/>
</dbReference>
<keyword evidence="6 10" id="KW-1133">Transmembrane helix</keyword>
<dbReference type="PANTHER" id="PTHR21137">
    <property type="entry name" value="ODORANT RECEPTOR"/>
    <property type="match status" value="1"/>
</dbReference>
<evidence type="ECO:0000256" key="4">
    <source>
        <dbReference type="ARBA" id="ARBA00022692"/>
    </source>
</evidence>
<evidence type="ECO:0000256" key="6">
    <source>
        <dbReference type="ARBA" id="ARBA00022989"/>
    </source>
</evidence>
<sequence length="387" mass="44574">MLSKQYFRVQKIVFTGLGIDATVKDSKYLIRRPVLLYGLIVLSFFHFIIVTHYIWINSGDFVEVTDSMPMLCQLILSIWKMTIFLYKRREILQLINEIHAINLNAKPDEVFLVHRENSKDNFLCSLYLRLVTITGSFAVTHPVMYAIYMYASSGVVILNEANKASYFWDFSHLPGYSLVFMLNGFTVYFVCVVSLALDSLFSWFVSNICAQFHILCHRFEKLALNYSKTTITQDQQQEFFKSLVRGVQYHRQTLQLAETLNQVYGEIIFIKCTIVCIEICSLVFRASRPHDSLAEAVYKSLFLCAVALQLILYCYNGQRIKDEVTDAVYCAFDWSSLSKSSKGMLFVTMIRSQKSSNVRGVFFEMSCEVLKQILNGFALIIIITDSL</sequence>
<name>A0A0L0BPC7_LUCCU</name>
<evidence type="ECO:0000256" key="8">
    <source>
        <dbReference type="ARBA" id="ARBA00023170"/>
    </source>
</evidence>
<feature type="transmembrane region" description="Helical" evidence="10">
    <location>
        <begin position="34"/>
        <end position="56"/>
    </location>
</feature>
<dbReference type="GO" id="GO:0005886">
    <property type="term" value="C:plasma membrane"/>
    <property type="evidence" value="ECO:0007669"/>
    <property type="project" value="UniProtKB-SubCell"/>
</dbReference>
<dbReference type="AlphaFoldDB" id="A0A0L0BPC7"/>
<keyword evidence="8 10" id="KW-0675">Receptor</keyword>
<dbReference type="InterPro" id="IPR004117">
    <property type="entry name" value="7tm6_olfct_rcpt"/>
</dbReference>
<gene>
    <name evidence="11" type="ORF">FF38_12127</name>
</gene>
<keyword evidence="7 10" id="KW-0472">Membrane</keyword>
<comment type="caution">
    <text evidence="11">The sequence shown here is derived from an EMBL/GenBank/DDBJ whole genome shotgun (WGS) entry which is preliminary data.</text>
</comment>
<evidence type="ECO:0000313" key="11">
    <source>
        <dbReference type="EMBL" id="KNC21930.1"/>
    </source>
</evidence>
<comment type="caution">
    <text evidence="10">Lacks conserved residue(s) required for the propagation of feature annotation.</text>
</comment>
<dbReference type="PANTHER" id="PTHR21137:SF43">
    <property type="entry name" value="ODORANT RECEPTOR 47A-RELATED"/>
    <property type="match status" value="1"/>
</dbReference>
<dbReference type="GO" id="GO:0007165">
    <property type="term" value="P:signal transduction"/>
    <property type="evidence" value="ECO:0007669"/>
    <property type="project" value="UniProtKB-KW"/>
</dbReference>
<keyword evidence="4 10" id="KW-0812">Transmembrane</keyword>
<comment type="similarity">
    <text evidence="10">Belongs to the insect chemoreceptor superfamily. Heteromeric odorant receptor channel (TC 1.A.69) family.</text>
</comment>
<evidence type="ECO:0000256" key="2">
    <source>
        <dbReference type="ARBA" id="ARBA00022475"/>
    </source>
</evidence>
<evidence type="ECO:0000256" key="3">
    <source>
        <dbReference type="ARBA" id="ARBA00022606"/>
    </source>
</evidence>
<organism evidence="11 12">
    <name type="scientific">Lucilia cuprina</name>
    <name type="common">Green bottle fly</name>
    <name type="synonym">Australian sheep blowfly</name>
    <dbReference type="NCBI Taxonomy" id="7375"/>
    <lineage>
        <taxon>Eukaryota</taxon>
        <taxon>Metazoa</taxon>
        <taxon>Ecdysozoa</taxon>
        <taxon>Arthropoda</taxon>
        <taxon>Hexapoda</taxon>
        <taxon>Insecta</taxon>
        <taxon>Pterygota</taxon>
        <taxon>Neoptera</taxon>
        <taxon>Endopterygota</taxon>
        <taxon>Diptera</taxon>
        <taxon>Brachycera</taxon>
        <taxon>Muscomorpha</taxon>
        <taxon>Oestroidea</taxon>
        <taxon>Calliphoridae</taxon>
        <taxon>Luciliinae</taxon>
        <taxon>Lucilia</taxon>
    </lineage>
</organism>
<accession>A0A0L0BPC7</accession>
<reference evidence="11 12" key="1">
    <citation type="journal article" date="2015" name="Nat. Commun.">
        <title>Lucilia cuprina genome unlocks parasitic fly biology to underpin future interventions.</title>
        <authorList>
            <person name="Anstead C.A."/>
            <person name="Korhonen P.K."/>
            <person name="Young N.D."/>
            <person name="Hall R.S."/>
            <person name="Jex A.R."/>
            <person name="Murali S.C."/>
            <person name="Hughes D.S."/>
            <person name="Lee S.F."/>
            <person name="Perry T."/>
            <person name="Stroehlein A.J."/>
            <person name="Ansell B.R."/>
            <person name="Breugelmans B."/>
            <person name="Hofmann A."/>
            <person name="Qu J."/>
            <person name="Dugan S."/>
            <person name="Lee S.L."/>
            <person name="Chao H."/>
            <person name="Dinh H."/>
            <person name="Han Y."/>
            <person name="Doddapaneni H.V."/>
            <person name="Worley K.C."/>
            <person name="Muzny D.M."/>
            <person name="Ioannidis P."/>
            <person name="Waterhouse R.M."/>
            <person name="Zdobnov E.M."/>
            <person name="James P.J."/>
            <person name="Bagnall N.H."/>
            <person name="Kotze A.C."/>
            <person name="Gibbs R.A."/>
            <person name="Richards S."/>
            <person name="Batterham P."/>
            <person name="Gasser R.B."/>
        </authorList>
    </citation>
    <scope>NUCLEOTIDE SEQUENCE [LARGE SCALE GENOMIC DNA]</scope>
    <source>
        <strain evidence="11 12">LS</strain>
        <tissue evidence="11">Full body</tissue>
    </source>
</reference>
<dbReference type="Proteomes" id="UP000037069">
    <property type="component" value="Unassembled WGS sequence"/>
</dbReference>
<comment type="subcellular location">
    <subcellularLocation>
        <location evidence="1 10">Cell membrane</location>
        <topology evidence="1 10">Multi-pass membrane protein</topology>
    </subcellularLocation>
</comment>
<dbReference type="GO" id="GO:0005549">
    <property type="term" value="F:odorant binding"/>
    <property type="evidence" value="ECO:0007669"/>
    <property type="project" value="InterPro"/>
</dbReference>
<evidence type="ECO:0000256" key="9">
    <source>
        <dbReference type="ARBA" id="ARBA00023224"/>
    </source>
</evidence>
<proteinExistence type="inferred from homology"/>
<keyword evidence="12" id="KW-1185">Reference proteome</keyword>